<dbReference type="Proteomes" id="UP000305674">
    <property type="component" value="Unassembled WGS sequence"/>
</dbReference>
<organism evidence="1 2">
    <name type="scientific">Ferrimonas sediminicola</name>
    <dbReference type="NCBI Taxonomy" id="2569538"/>
    <lineage>
        <taxon>Bacteria</taxon>
        <taxon>Pseudomonadati</taxon>
        <taxon>Pseudomonadota</taxon>
        <taxon>Gammaproteobacteria</taxon>
        <taxon>Alteromonadales</taxon>
        <taxon>Ferrimonadaceae</taxon>
        <taxon>Ferrimonas</taxon>
    </lineage>
</organism>
<dbReference type="EMBL" id="SWCI01000002">
    <property type="protein sequence ID" value="TKB50446.1"/>
    <property type="molecule type" value="Genomic_DNA"/>
</dbReference>
<dbReference type="PROSITE" id="PS51257">
    <property type="entry name" value="PROKAR_LIPOPROTEIN"/>
    <property type="match status" value="1"/>
</dbReference>
<dbReference type="OrthoDB" id="6238758at2"/>
<gene>
    <name evidence="1" type="ORF">FCL40_04640</name>
</gene>
<keyword evidence="2" id="KW-1185">Reference proteome</keyword>
<protein>
    <recommendedName>
        <fullName evidence="3">Lipoprotein</fullName>
    </recommendedName>
</protein>
<comment type="caution">
    <text evidence="1">The sequence shown here is derived from an EMBL/GenBank/DDBJ whole genome shotgun (WGS) entry which is preliminary data.</text>
</comment>
<dbReference type="AlphaFoldDB" id="A0A4U1BI44"/>
<accession>A0A4U1BI44</accession>
<dbReference type="RefSeq" id="WP_136851829.1">
    <property type="nucleotide sequence ID" value="NZ_SWCI01000002.1"/>
</dbReference>
<evidence type="ECO:0008006" key="3">
    <source>
        <dbReference type="Google" id="ProtNLM"/>
    </source>
</evidence>
<evidence type="ECO:0000313" key="1">
    <source>
        <dbReference type="EMBL" id="TKB50446.1"/>
    </source>
</evidence>
<sequence length="137" mass="15200">MKFKRMTGFTFWLLLMSGCGQKGTEIEPGLCRFDQGACHTTQAGKTLSLSLSPGNAPSEQPLALILDKPEGWRLISAVVEGRDMFMGRLPVSFDERGRGSLMYGSCASGYMVWRLNLLMEDDAGLEHHVAFDWLADH</sequence>
<proteinExistence type="predicted"/>
<evidence type="ECO:0000313" key="2">
    <source>
        <dbReference type="Proteomes" id="UP000305674"/>
    </source>
</evidence>
<name>A0A4U1BI44_9GAMM</name>
<reference evidence="1 2" key="1">
    <citation type="submission" date="2019-04" db="EMBL/GenBank/DDBJ databases">
        <authorList>
            <person name="Hwang J.C."/>
        </authorList>
    </citation>
    <scope>NUCLEOTIDE SEQUENCE [LARGE SCALE GENOMIC DNA]</scope>
    <source>
        <strain evidence="1 2">IMCC35001</strain>
    </source>
</reference>